<sequence length="972" mass="111254">MASHSRSSYKRRKHFRRTNTSQRLISNEKNKIDSLPVGIQKFKQILQALPRELIFEIYYITLKENITGFSKNWNFTEDPIEARVFEMLLNEHPLQITSHCCNISVRKDLSLDFVNKSWSLKNTVSPTTIITVSHEKIYKFLKSSNSKPTCLILRLDTPPFWMQMTNLFGDFHLTSPDSLKSLPRKCVAKVTEMVFPPSDASTKELCLSRWQNSLDHNLKKCTFHLDGSTIDCLDSIIKCETLKQLILSVQTGFINSATQDQLNYLLAVCQSPGFKTKITITLSDSFVLDGAMESTIRDECILHFVNILGSYVTDLDIQYVGLRGTLYKLFLSLGNIRNITLSTQFDRDYNDNDDDGHSDTALYEIDAPSATCIELQYSSFMSGMLPVYLNKMEKLKRVVIKNCRQLDERLISTMADTVEDLFLESVNISNKDVELPSQLKYLTISRPSDTLWFPNFSELIYLRTLRMYEYSSIKLVAEHLSYVPPNLTALSIEARNGKPMYDFDEIKLTRLTKITELTLTLKHENPEAPIKFSLLPPSLTCLNWNFFEDSYRNDVSSIQFQFMNGADTSCFGASMKGRCLSLEESDLSKVKSIQLMVASSSVTVKLKEIPSNLELFNVSFKEDKLSKVKVEIKKMTENTVSNLIRFLISSEHASTFFKRPSSGVFQDVNEAKVFAMVLKDYNIRINSYGCPVRGRKDVGQNQNDDDARYYEKKCTDLYSEIHLKSTADWLLLPKVSIPKITYLSFYLDECTIKAELQKWKSAPTHNLKICEFRLEASSIQYLKVFTSCETLQLLSLPISSEFVKLATKPQLNSLLKTFQTSMFKTKISLSLYDNSKGRYFHEPFPTSAQITRLVKLFYSYISDISIGDLKLKTLPYSLFPLMPNEDAFEAAFKVNDDGDDVDIGACLRAKHKQEVDEFLKNDFFDVDPEASIHEIEAPSATRIVLSYPAKEDTESKDSEFLLIYLSKMTRQT</sequence>
<evidence type="ECO:0000313" key="1">
    <source>
        <dbReference type="EMBL" id="GME70244.1"/>
    </source>
</evidence>
<reference evidence="1" key="1">
    <citation type="submission" date="2023-04" db="EMBL/GenBank/DDBJ databases">
        <title>Ambrosiozyma monospora NBRC 10751.</title>
        <authorList>
            <person name="Ichikawa N."/>
            <person name="Sato H."/>
            <person name="Tonouchi N."/>
        </authorList>
    </citation>
    <scope>NUCLEOTIDE SEQUENCE</scope>
    <source>
        <strain evidence="1">NBRC 10751</strain>
    </source>
</reference>
<gene>
    <name evidence="1" type="ORF">Amon02_000011300</name>
</gene>
<dbReference type="Proteomes" id="UP001165064">
    <property type="component" value="Unassembled WGS sequence"/>
</dbReference>
<organism evidence="1 2">
    <name type="scientific">Ambrosiozyma monospora</name>
    <name type="common">Yeast</name>
    <name type="synonym">Endomycopsis monosporus</name>
    <dbReference type="NCBI Taxonomy" id="43982"/>
    <lineage>
        <taxon>Eukaryota</taxon>
        <taxon>Fungi</taxon>
        <taxon>Dikarya</taxon>
        <taxon>Ascomycota</taxon>
        <taxon>Saccharomycotina</taxon>
        <taxon>Pichiomycetes</taxon>
        <taxon>Pichiales</taxon>
        <taxon>Pichiaceae</taxon>
        <taxon>Ambrosiozyma</taxon>
    </lineage>
</organism>
<name>A0ACB5SRG4_AMBMO</name>
<proteinExistence type="predicted"/>
<comment type="caution">
    <text evidence="1">The sequence shown here is derived from an EMBL/GenBank/DDBJ whole genome shotgun (WGS) entry which is preliminary data.</text>
</comment>
<keyword evidence="2" id="KW-1185">Reference proteome</keyword>
<dbReference type="EMBL" id="BSXS01000007">
    <property type="protein sequence ID" value="GME70244.1"/>
    <property type="molecule type" value="Genomic_DNA"/>
</dbReference>
<evidence type="ECO:0000313" key="2">
    <source>
        <dbReference type="Proteomes" id="UP001165064"/>
    </source>
</evidence>
<accession>A0ACB5SRG4</accession>
<protein>
    <submittedName>
        <fullName evidence="1">Unnamed protein product</fullName>
    </submittedName>
</protein>